<organism evidence="1 2">
    <name type="scientific">Desulfobacter latus</name>
    <dbReference type="NCBI Taxonomy" id="2292"/>
    <lineage>
        <taxon>Bacteria</taxon>
        <taxon>Pseudomonadati</taxon>
        <taxon>Thermodesulfobacteriota</taxon>
        <taxon>Desulfobacteria</taxon>
        <taxon>Desulfobacterales</taxon>
        <taxon>Desulfobacteraceae</taxon>
        <taxon>Desulfobacter</taxon>
    </lineage>
</organism>
<dbReference type="AlphaFoldDB" id="A0A850TB24"/>
<keyword evidence="2" id="KW-1185">Reference proteome</keyword>
<dbReference type="EMBL" id="JACADJ010000091">
    <property type="protein sequence ID" value="NWH06615.1"/>
    <property type="molecule type" value="Genomic_DNA"/>
</dbReference>
<sequence>MRTDTEIKIAGFEILSNTLGMVEAERFIALIQREKFDYTKWRESLFSELSGEEISKKAMEFQQTLNEKMNRTKR</sequence>
<evidence type="ECO:0000313" key="2">
    <source>
        <dbReference type="Proteomes" id="UP000553343"/>
    </source>
</evidence>
<protein>
    <submittedName>
        <fullName evidence="1">Uncharacterized protein</fullName>
    </submittedName>
</protein>
<name>A0A850TB24_9BACT</name>
<dbReference type="RefSeq" id="WP_178368069.1">
    <property type="nucleotide sequence ID" value="NZ_JACADJ010000091.1"/>
</dbReference>
<evidence type="ECO:0000313" key="1">
    <source>
        <dbReference type="EMBL" id="NWH06615.1"/>
    </source>
</evidence>
<gene>
    <name evidence="1" type="ORF">HXW94_16755</name>
</gene>
<reference evidence="1 2" key="1">
    <citation type="submission" date="2020-06" db="EMBL/GenBank/DDBJ databases">
        <title>High-quality draft genome of sulfate reducer Desulfobacter latus type strain AcrS2 isolated from marine sediment.</title>
        <authorList>
            <person name="Hoppe M."/>
            <person name="Larsen C.K."/>
            <person name="Marshall I.P.G."/>
            <person name="Schramm A."/>
            <person name="Marietou A.G."/>
        </authorList>
    </citation>
    <scope>NUCLEOTIDE SEQUENCE [LARGE SCALE GENOMIC DNA]</scope>
    <source>
        <strain evidence="1 2">AcRS2</strain>
    </source>
</reference>
<dbReference type="Proteomes" id="UP000553343">
    <property type="component" value="Unassembled WGS sequence"/>
</dbReference>
<comment type="caution">
    <text evidence="1">The sequence shown here is derived from an EMBL/GenBank/DDBJ whole genome shotgun (WGS) entry which is preliminary data.</text>
</comment>
<proteinExistence type="predicted"/>
<accession>A0A850TB24</accession>